<evidence type="ECO:0000313" key="3">
    <source>
        <dbReference type="EMBL" id="KDR40707.1"/>
    </source>
</evidence>
<comment type="caution">
    <text evidence="3">The sequence shown here is derived from an EMBL/GenBank/DDBJ whole genome shotgun (WGS) entry which is preliminary data.</text>
</comment>
<evidence type="ECO:0000256" key="1">
    <source>
        <dbReference type="SAM" id="MobiDB-lite"/>
    </source>
</evidence>
<keyword evidence="2" id="KW-1133">Transmembrane helix</keyword>
<evidence type="ECO:0000256" key="2">
    <source>
        <dbReference type="SAM" id="Phobius"/>
    </source>
</evidence>
<keyword evidence="2" id="KW-0812">Transmembrane</keyword>
<organism evidence="3 4">
    <name type="scientific">Caballeronia glathei</name>
    <dbReference type="NCBI Taxonomy" id="60547"/>
    <lineage>
        <taxon>Bacteria</taxon>
        <taxon>Pseudomonadati</taxon>
        <taxon>Pseudomonadota</taxon>
        <taxon>Betaproteobacteria</taxon>
        <taxon>Burkholderiales</taxon>
        <taxon>Burkholderiaceae</taxon>
        <taxon>Caballeronia</taxon>
    </lineage>
</organism>
<dbReference type="EMBL" id="JFHC01000036">
    <property type="protein sequence ID" value="KDR40707.1"/>
    <property type="molecule type" value="Genomic_DNA"/>
</dbReference>
<reference evidence="3 4" key="1">
    <citation type="submission" date="2014-03" db="EMBL/GenBank/DDBJ databases">
        <title>Draft Genome Sequences of Four Burkholderia Strains.</title>
        <authorList>
            <person name="Liu X.Y."/>
            <person name="Li C.X."/>
            <person name="Xu J.H."/>
        </authorList>
    </citation>
    <scope>NUCLEOTIDE SEQUENCE [LARGE SCALE GENOMIC DNA]</scope>
    <source>
        <strain evidence="3 4">DSM 50014</strain>
    </source>
</reference>
<dbReference type="Proteomes" id="UP000027466">
    <property type="component" value="Unassembled WGS sequence"/>
</dbReference>
<feature type="transmembrane region" description="Helical" evidence="2">
    <location>
        <begin position="6"/>
        <end position="23"/>
    </location>
</feature>
<feature type="region of interest" description="Disordered" evidence="1">
    <location>
        <begin position="43"/>
        <end position="62"/>
    </location>
</feature>
<protein>
    <submittedName>
        <fullName evidence="3">Potassium ABC transporter ATPase</fullName>
    </submittedName>
</protein>
<proteinExistence type="predicted"/>
<name>A0A069PK22_9BURK</name>
<accession>A0A069PK22</accession>
<sequence length="62" mass="6361">MDVLYVGGLAIFAVLTFALIAGCDRLARIKQVSSHGVQVPQGMAAQPAGSAASVKTMQGDRS</sequence>
<dbReference type="STRING" id="60547.GCA_000751215_06594"/>
<keyword evidence="2" id="KW-0472">Membrane</keyword>
<evidence type="ECO:0000313" key="4">
    <source>
        <dbReference type="Proteomes" id="UP000027466"/>
    </source>
</evidence>
<gene>
    <name evidence="3" type="ORF">BG61_22935</name>
</gene>
<dbReference type="AlphaFoldDB" id="A0A069PK22"/>
<dbReference type="RefSeq" id="WP_035939915.1">
    <property type="nucleotide sequence ID" value="NZ_CADFFX010000026.1"/>
</dbReference>
<keyword evidence="4" id="KW-1185">Reference proteome</keyword>